<dbReference type="SUPFAM" id="SSF54913">
    <property type="entry name" value="GlnB-like"/>
    <property type="match status" value="1"/>
</dbReference>
<dbReference type="PROSITE" id="PS51462">
    <property type="entry name" value="NUDIX"/>
    <property type="match status" value="1"/>
</dbReference>
<evidence type="ECO:0000256" key="2">
    <source>
        <dbReference type="SAM" id="MobiDB-lite"/>
    </source>
</evidence>
<dbReference type="PRINTS" id="PR00502">
    <property type="entry name" value="NUDIXFAMILY"/>
</dbReference>
<organism evidence="4 5">
    <name type="scientific">Candidatus Saccharicenans subterraneus</name>
    <dbReference type="NCBI Taxonomy" id="2508984"/>
    <lineage>
        <taxon>Bacteria</taxon>
        <taxon>Candidatus Aminicenantota</taxon>
        <taxon>Candidatus Aminicenantia</taxon>
        <taxon>Candidatus Aminicenantales</taxon>
        <taxon>Candidatus Saccharicenantaceae</taxon>
        <taxon>Candidatus Saccharicenans</taxon>
    </lineage>
</organism>
<feature type="domain" description="Nudix hydrolase" evidence="3">
    <location>
        <begin position="4"/>
        <end position="137"/>
    </location>
</feature>
<dbReference type="EMBL" id="QUAH01000009">
    <property type="protein sequence ID" value="RFT15441.1"/>
    <property type="molecule type" value="Genomic_DNA"/>
</dbReference>
<evidence type="ECO:0000259" key="3">
    <source>
        <dbReference type="PROSITE" id="PS51462"/>
    </source>
</evidence>
<dbReference type="Pfam" id="PF00293">
    <property type="entry name" value="NUDIX"/>
    <property type="match status" value="1"/>
</dbReference>
<feature type="region of interest" description="Disordered" evidence="2">
    <location>
        <begin position="140"/>
        <end position="162"/>
    </location>
</feature>
<dbReference type="PANTHER" id="PTHR43736:SF1">
    <property type="entry name" value="DIHYDRONEOPTERIN TRIPHOSPHATE DIPHOSPHATASE"/>
    <property type="match status" value="1"/>
</dbReference>
<dbReference type="PANTHER" id="PTHR43736">
    <property type="entry name" value="ADP-RIBOSE PYROPHOSPHATASE"/>
    <property type="match status" value="1"/>
</dbReference>
<dbReference type="CDD" id="cd18873">
    <property type="entry name" value="NUDIX_NadM_like"/>
    <property type="match status" value="1"/>
</dbReference>
<gene>
    <name evidence="4" type="ORF">OP8BY_0331</name>
</gene>
<dbReference type="Gene3D" id="3.90.79.10">
    <property type="entry name" value="Nucleoside Triphosphate Pyrophosphohydrolase"/>
    <property type="match status" value="1"/>
</dbReference>
<evidence type="ECO:0000256" key="1">
    <source>
        <dbReference type="ARBA" id="ARBA00022801"/>
    </source>
</evidence>
<dbReference type="InterPro" id="IPR020476">
    <property type="entry name" value="Nudix_hydrolase"/>
</dbReference>
<protein>
    <submittedName>
        <fullName evidence="4">ADP-ribose pyrophosphatase</fullName>
    </submittedName>
</protein>
<dbReference type="InterPro" id="IPR015797">
    <property type="entry name" value="NUDIX_hydrolase-like_dom_sf"/>
</dbReference>
<proteinExistence type="predicted"/>
<name>A0A3E2BL53_9BACT</name>
<dbReference type="AlphaFoldDB" id="A0A3E2BL53"/>
<sequence length="238" mass="26998">MSERKHPVPAVDLIIEIRLPDGRTGIVLIERKNPPHGWALPGGFVDYGETLEQAAIREAREETSLQVELIKQFHTYSDPRRDPRRHTISTVFIARAEGMPEAADDAGKAGVFTREEINFPLAFDHRQILDDYFAWREKHPPEQDRVEPGQITPSSEKGSEQEETLVELTRVWSLAEAEVIKSFLGTNGIYCLLKGQIVHSIYPFTMDGLGETIIMVLQKDLEKARHLLKEYAPSPTED</sequence>
<reference evidence="4 5" key="1">
    <citation type="submission" date="2018-08" db="EMBL/GenBank/DDBJ databases">
        <title>Genome analysis of the thermophilic bacterium of the candidate phylum Aminicenantes from deep subsurface aquifer revealed its physiology and ecological role.</title>
        <authorList>
            <person name="Kadnikov V.V."/>
            <person name="Mardanov A.V."/>
            <person name="Beletsky A.V."/>
            <person name="Karnachuk O.V."/>
            <person name="Ravin N.V."/>
        </authorList>
    </citation>
    <scope>NUCLEOTIDE SEQUENCE [LARGE SCALE GENOMIC DNA]</scope>
    <source>
        <strain evidence="4">BY38</strain>
    </source>
</reference>
<dbReference type="InterPro" id="IPR018551">
    <property type="entry name" value="DUF2007"/>
</dbReference>
<dbReference type="Proteomes" id="UP000257323">
    <property type="component" value="Unassembled WGS sequence"/>
</dbReference>
<dbReference type="InterPro" id="IPR011322">
    <property type="entry name" value="N-reg_PII-like_a/b"/>
</dbReference>
<comment type="caution">
    <text evidence="4">The sequence shown here is derived from an EMBL/GenBank/DDBJ whole genome shotgun (WGS) entry which is preliminary data.</text>
</comment>
<keyword evidence="1" id="KW-0378">Hydrolase</keyword>
<dbReference type="Pfam" id="PF09413">
    <property type="entry name" value="DUF2007"/>
    <property type="match status" value="1"/>
</dbReference>
<accession>A0A3E2BL53</accession>
<dbReference type="InterPro" id="IPR000086">
    <property type="entry name" value="NUDIX_hydrolase_dom"/>
</dbReference>
<dbReference type="GO" id="GO:0016787">
    <property type="term" value="F:hydrolase activity"/>
    <property type="evidence" value="ECO:0007669"/>
    <property type="project" value="UniProtKB-KW"/>
</dbReference>
<evidence type="ECO:0000313" key="4">
    <source>
        <dbReference type="EMBL" id="RFT15441.1"/>
    </source>
</evidence>
<dbReference type="SUPFAM" id="SSF55811">
    <property type="entry name" value="Nudix"/>
    <property type="match status" value="1"/>
</dbReference>
<evidence type="ECO:0000313" key="5">
    <source>
        <dbReference type="Proteomes" id="UP000257323"/>
    </source>
</evidence>